<evidence type="ECO:0000256" key="1">
    <source>
        <dbReference type="SAM" id="MobiDB-lite"/>
    </source>
</evidence>
<dbReference type="Proteomes" id="UP000887565">
    <property type="component" value="Unplaced"/>
</dbReference>
<feature type="region of interest" description="Disordered" evidence="1">
    <location>
        <begin position="75"/>
        <end position="98"/>
    </location>
</feature>
<name>A0A915K387_ROMCU</name>
<sequence length="98" mass="11440">MAEQHIQRHFWVIFGEFDPYHRPVHVSSCCHILHIIHQNTERRENNVVDNQVPFFFEQKLIQKRSISFQSVFRDAAEKPPGRGHIGRTGVSGVPSHEL</sequence>
<proteinExistence type="predicted"/>
<accession>A0A915K387</accession>
<evidence type="ECO:0000313" key="2">
    <source>
        <dbReference type="Proteomes" id="UP000887565"/>
    </source>
</evidence>
<organism evidence="2 3">
    <name type="scientific">Romanomermis culicivorax</name>
    <name type="common">Nematode worm</name>
    <dbReference type="NCBI Taxonomy" id="13658"/>
    <lineage>
        <taxon>Eukaryota</taxon>
        <taxon>Metazoa</taxon>
        <taxon>Ecdysozoa</taxon>
        <taxon>Nematoda</taxon>
        <taxon>Enoplea</taxon>
        <taxon>Dorylaimia</taxon>
        <taxon>Mermithida</taxon>
        <taxon>Mermithoidea</taxon>
        <taxon>Mermithidae</taxon>
        <taxon>Romanomermis</taxon>
    </lineage>
</organism>
<protein>
    <submittedName>
        <fullName evidence="3">Uncharacterized protein</fullName>
    </submittedName>
</protein>
<reference evidence="3" key="1">
    <citation type="submission" date="2022-11" db="UniProtKB">
        <authorList>
            <consortium name="WormBaseParasite"/>
        </authorList>
    </citation>
    <scope>IDENTIFICATION</scope>
</reference>
<dbReference type="WBParaSite" id="nRc.2.0.1.t33166-RA">
    <property type="protein sequence ID" value="nRc.2.0.1.t33166-RA"/>
    <property type="gene ID" value="nRc.2.0.1.g33166"/>
</dbReference>
<dbReference type="AlphaFoldDB" id="A0A915K387"/>
<evidence type="ECO:0000313" key="3">
    <source>
        <dbReference type="WBParaSite" id="nRc.2.0.1.t33166-RA"/>
    </source>
</evidence>
<keyword evidence="2" id="KW-1185">Reference proteome</keyword>